<sequence>MSTGVSSARSTSNNSGLIDRANGSTIFTAGIATAIAGQDSTQDVSQLIHDIWQEESLKEEQSLRQAALASLAAKTAVKTKVATAVSEPTAIATTLTATSATVPAAPTSPTDTSEFTATSTSSSPTLPPTTNSLTLHSSDILASKPATNLSQAMAKKKNKKSQKSSSAIKPPPNSITLTPAVDIPKPSNRGIIDLRKPNCSPELLPHNSSAKAIIDSEVIAAPVDGVETAQKGCVPENNNKSEPGQQTVVTRSPTKAEDLENVTASILTGASPSGRDASQFSAAWQSTAMGTTPLTYSTATSVAPKFATENAAACSAISPTDGAALVVAPPSKSQASAPDVVMVDAPCSPSPVSIPPLGAVGHAREKSSIDIAASALKYALSKFDDVIPADPPAADSDSLIPWLLQSALHAQASLIRMLTEERDQLRLQVRDSKEHADRLVGEVSRLESQIQGMVLKLVERERRRAEKEFLQQLQMDTRDVSTCSSSTSTPLPTFLPLSRQAPPQAPPHALTRALKSPEALSPETAIARKPPMAPATLSEPSAPAALFSAPSQAAEASSQTSRAPPRARQALEQALPTAPEILLGSSQEPSQIQPLLDVPDAVSVKAMPNTMAAIASAVLPQDVSRSPRMEPSQSSLTPVPEPPVAEQATKSLLPVSARSPASASAPAPLSPLATSPVVPSSGAQNGTDQTGLTSLIPKSSAPAPTRAQSHEPRVQAPQTETHPTARQQLNSPTAVHISSPMAPAEPSSGPAATKQQAPKQPASQQPTPKQVTTPPRRIQRSSSPRPARKMSTVPDAERRRQRGPDDVSAHETKRQKTGPQQRTKNYLGSRNIDSYRPNDDRIRERELTGINKSDSQYQLSLDVQRDDVTNLAGRIGGHLQKEPSFNGSSVGGLGDRLGSRISSVGGLGNRIGGASSWNHSQSLGLSNRFGVDATPSSDRRGNGLGHSGDTDFGNRIGGETR</sequence>
<organism evidence="1 2">
    <name type="scientific">Lipomyces orientalis</name>
    <dbReference type="NCBI Taxonomy" id="1233043"/>
    <lineage>
        <taxon>Eukaryota</taxon>
        <taxon>Fungi</taxon>
        <taxon>Dikarya</taxon>
        <taxon>Ascomycota</taxon>
        <taxon>Saccharomycotina</taxon>
        <taxon>Lipomycetes</taxon>
        <taxon>Lipomycetales</taxon>
        <taxon>Lipomycetaceae</taxon>
        <taxon>Lipomyces</taxon>
    </lineage>
</organism>
<name>A0ACC3TIY3_9ASCO</name>
<dbReference type="Proteomes" id="UP001489719">
    <property type="component" value="Unassembled WGS sequence"/>
</dbReference>
<evidence type="ECO:0000313" key="2">
    <source>
        <dbReference type="Proteomes" id="UP001489719"/>
    </source>
</evidence>
<keyword evidence="2" id="KW-1185">Reference proteome</keyword>
<proteinExistence type="predicted"/>
<dbReference type="EMBL" id="MU970146">
    <property type="protein sequence ID" value="KAK9320078.1"/>
    <property type="molecule type" value="Genomic_DNA"/>
</dbReference>
<reference evidence="2" key="1">
    <citation type="journal article" date="2024" name="Front. Bioeng. Biotechnol.">
        <title>Genome-scale model development and genomic sequencing of the oleaginous clade Lipomyces.</title>
        <authorList>
            <person name="Czajka J.J."/>
            <person name="Han Y."/>
            <person name="Kim J."/>
            <person name="Mondo S.J."/>
            <person name="Hofstad B.A."/>
            <person name="Robles A."/>
            <person name="Haridas S."/>
            <person name="Riley R."/>
            <person name="LaButti K."/>
            <person name="Pangilinan J."/>
            <person name="Andreopoulos W."/>
            <person name="Lipzen A."/>
            <person name="Yan J."/>
            <person name="Wang M."/>
            <person name="Ng V."/>
            <person name="Grigoriev I.V."/>
            <person name="Spatafora J.W."/>
            <person name="Magnuson J.K."/>
            <person name="Baker S.E."/>
            <person name="Pomraning K.R."/>
        </authorList>
    </citation>
    <scope>NUCLEOTIDE SEQUENCE [LARGE SCALE GENOMIC DNA]</scope>
    <source>
        <strain evidence="2">CBS 10300</strain>
    </source>
</reference>
<gene>
    <name evidence="1" type="ORF">V1517DRAFT_265100</name>
</gene>
<accession>A0ACC3TIY3</accession>
<comment type="caution">
    <text evidence="1">The sequence shown here is derived from an EMBL/GenBank/DDBJ whole genome shotgun (WGS) entry which is preliminary data.</text>
</comment>
<protein>
    <submittedName>
        <fullName evidence="1">Uncharacterized protein</fullName>
    </submittedName>
</protein>
<evidence type="ECO:0000313" key="1">
    <source>
        <dbReference type="EMBL" id="KAK9320078.1"/>
    </source>
</evidence>